<evidence type="ECO:0000256" key="2">
    <source>
        <dbReference type="ARBA" id="ARBA00023136"/>
    </source>
</evidence>
<dbReference type="GO" id="GO:0016559">
    <property type="term" value="P:peroxisome fission"/>
    <property type="evidence" value="ECO:0007669"/>
    <property type="project" value="InterPro"/>
</dbReference>
<feature type="region of interest" description="Disordered" evidence="5">
    <location>
        <begin position="179"/>
        <end position="202"/>
    </location>
</feature>
<dbReference type="InterPro" id="IPR008733">
    <property type="entry name" value="PEX11"/>
</dbReference>
<keyword evidence="8" id="KW-1185">Reference proteome</keyword>
<dbReference type="PANTHER" id="PTHR12652:SF23">
    <property type="entry name" value="MICROBODY (PEROXISOME) PROLIFERATION PROTEIN PEROXIN 11B (EUROFUNG)"/>
    <property type="match status" value="1"/>
</dbReference>
<evidence type="ECO:0000256" key="1">
    <source>
        <dbReference type="ARBA" id="ARBA00022593"/>
    </source>
</evidence>
<dbReference type="OrthoDB" id="3636394at2759"/>
<dbReference type="Proteomes" id="UP000054466">
    <property type="component" value="Unassembled WGS sequence"/>
</dbReference>
<dbReference type="GO" id="GO:0005778">
    <property type="term" value="C:peroxisomal membrane"/>
    <property type="evidence" value="ECO:0007669"/>
    <property type="project" value="UniProtKB-SubCell"/>
</dbReference>
<keyword evidence="3" id="KW-0576">Peroxisome</keyword>
<evidence type="ECO:0000313" key="8">
    <source>
        <dbReference type="Proteomes" id="UP000054466"/>
    </source>
</evidence>
<dbReference type="PANTHER" id="PTHR12652">
    <property type="entry name" value="PEROXISOMAL BIOGENESIS FACTOR 11"/>
    <property type="match status" value="1"/>
</dbReference>
<reference evidence="7 8" key="1">
    <citation type="submission" date="2015-01" db="EMBL/GenBank/DDBJ databases">
        <title>The Genome Sequence of Cladophialophora immunda CBS83496.</title>
        <authorList>
            <consortium name="The Broad Institute Genomics Platform"/>
            <person name="Cuomo C."/>
            <person name="de Hoog S."/>
            <person name="Gorbushina A."/>
            <person name="Stielow B."/>
            <person name="Teixiera M."/>
            <person name="Abouelleil A."/>
            <person name="Chapman S.B."/>
            <person name="Priest M."/>
            <person name="Young S.K."/>
            <person name="Wortman J."/>
            <person name="Nusbaum C."/>
            <person name="Birren B."/>
        </authorList>
    </citation>
    <scope>NUCLEOTIDE SEQUENCE [LARGE SCALE GENOMIC DNA]</scope>
    <source>
        <strain evidence="7 8">CBS 83496</strain>
    </source>
</reference>
<gene>
    <name evidence="7" type="ORF">PV07_07271</name>
</gene>
<evidence type="ECO:0000313" key="7">
    <source>
        <dbReference type="EMBL" id="KIW27541.1"/>
    </source>
</evidence>
<protein>
    <submittedName>
        <fullName evidence="7">Uncharacterized protein</fullName>
    </submittedName>
</protein>
<evidence type="ECO:0000256" key="4">
    <source>
        <dbReference type="ARBA" id="ARBA00046271"/>
    </source>
</evidence>
<dbReference type="RefSeq" id="XP_016247757.1">
    <property type="nucleotide sequence ID" value="XM_016394338.1"/>
</dbReference>
<dbReference type="VEuPathDB" id="FungiDB:PV07_07271"/>
<dbReference type="Pfam" id="PF05648">
    <property type="entry name" value="PEX11"/>
    <property type="match status" value="1"/>
</dbReference>
<keyword evidence="6" id="KW-1133">Transmembrane helix</keyword>
<dbReference type="GeneID" id="27346465"/>
<evidence type="ECO:0000256" key="5">
    <source>
        <dbReference type="SAM" id="MobiDB-lite"/>
    </source>
</evidence>
<proteinExistence type="predicted"/>
<keyword evidence="6" id="KW-0812">Transmembrane</keyword>
<feature type="transmembrane region" description="Helical" evidence="6">
    <location>
        <begin position="120"/>
        <end position="141"/>
    </location>
</feature>
<dbReference type="HOGENOM" id="CLU_049216_1_1_1"/>
<feature type="transmembrane region" description="Helical" evidence="6">
    <location>
        <begin position="156"/>
        <end position="173"/>
    </location>
</feature>
<evidence type="ECO:0000256" key="6">
    <source>
        <dbReference type="SAM" id="Phobius"/>
    </source>
</evidence>
<organism evidence="7 8">
    <name type="scientific">Cladophialophora immunda</name>
    <dbReference type="NCBI Taxonomy" id="569365"/>
    <lineage>
        <taxon>Eukaryota</taxon>
        <taxon>Fungi</taxon>
        <taxon>Dikarya</taxon>
        <taxon>Ascomycota</taxon>
        <taxon>Pezizomycotina</taxon>
        <taxon>Eurotiomycetes</taxon>
        <taxon>Chaetothyriomycetidae</taxon>
        <taxon>Chaetothyriales</taxon>
        <taxon>Herpotrichiellaceae</taxon>
        <taxon>Cladophialophora</taxon>
    </lineage>
</organism>
<keyword evidence="2 6" id="KW-0472">Membrane</keyword>
<comment type="subcellular location">
    <subcellularLocation>
        <location evidence="4">Peroxisome membrane</location>
    </subcellularLocation>
</comment>
<name>A0A0D1ZHW9_9EURO</name>
<accession>A0A0D1ZHW9</accession>
<dbReference type="EMBL" id="KN847043">
    <property type="protein sequence ID" value="KIW27541.1"/>
    <property type="molecule type" value="Genomic_DNA"/>
</dbReference>
<dbReference type="AlphaFoldDB" id="A0A0D1ZHW9"/>
<evidence type="ECO:0000256" key="3">
    <source>
        <dbReference type="ARBA" id="ARBA00023140"/>
    </source>
</evidence>
<keyword evidence="1" id="KW-0962">Peroxisome biogenesis</keyword>
<sequence>MDKTVEAIVNFVNDCSAVERTLKLLQSLSQIGATFGPPGSHQVLRWTTAGNQFALGRRYLYFFKWINCWMTAYRLLQGSKKPSSKYSTNGEKTQVQFTPTGFKTSGNHDNIKSLLGALKFSLLGMFLFLEMFTILNAMSITDHGWARSLQLEAWKLWFYSLIVSVSLGLYELFRLSSKPPQALKSGSSKDEKSQGIPTTTASVTRQRQTLHNALVADISDLIIGACVTGYFLLDPVTAGIAGTISAAIAMREAWKRVNP</sequence>